<proteinExistence type="predicted"/>
<keyword evidence="1" id="KW-0732">Signal</keyword>
<feature type="chain" id="PRO_5032421653" evidence="1">
    <location>
        <begin position="24"/>
        <end position="728"/>
    </location>
</feature>
<accession>A0A831QMY8</accession>
<name>A0A831QMY8_9FLAO</name>
<dbReference type="Proteomes" id="UP000886191">
    <property type="component" value="Unassembled WGS sequence"/>
</dbReference>
<reference evidence="2" key="1">
    <citation type="journal article" date="2020" name="mSystems">
        <title>Genome- and Community-Level Interaction Insights into Carbon Utilization and Element Cycling Functions of Hydrothermarchaeota in Hydrothermal Sediment.</title>
        <authorList>
            <person name="Zhou Z."/>
            <person name="Liu Y."/>
            <person name="Xu W."/>
            <person name="Pan J."/>
            <person name="Luo Z.H."/>
            <person name="Li M."/>
        </authorList>
    </citation>
    <scope>NUCLEOTIDE SEQUENCE [LARGE SCALE GENOMIC DNA]</scope>
    <source>
        <strain evidence="2">HyVt-345</strain>
    </source>
</reference>
<protein>
    <submittedName>
        <fullName evidence="2">Uncharacterized protein</fullName>
    </submittedName>
</protein>
<feature type="signal peptide" evidence="1">
    <location>
        <begin position="1"/>
        <end position="23"/>
    </location>
</feature>
<organism evidence="2">
    <name type="scientific">Pricia antarctica</name>
    <dbReference type="NCBI Taxonomy" id="641691"/>
    <lineage>
        <taxon>Bacteria</taxon>
        <taxon>Pseudomonadati</taxon>
        <taxon>Bacteroidota</taxon>
        <taxon>Flavobacteriia</taxon>
        <taxon>Flavobacteriales</taxon>
        <taxon>Flavobacteriaceae</taxon>
        <taxon>Pricia</taxon>
    </lineage>
</organism>
<evidence type="ECO:0000256" key="1">
    <source>
        <dbReference type="SAM" id="SignalP"/>
    </source>
</evidence>
<comment type="caution">
    <text evidence="2">The sequence shown here is derived from an EMBL/GenBank/DDBJ whole genome shotgun (WGS) entry which is preliminary data.</text>
</comment>
<sequence length="728" mass="75239">MRSKMKKFIFLILGLLFATSAFGQSVFGIGGVRGLKWDGFGLRFQSPADSVIFEIPVSFESTITITTLIGTSFKVFDTDSDSIIAKPSGFALTNSSAVGVYVFQVKDGEGSLNAFSVDSLGNVIMAGDVAPGDDVLLADGAVIGITGNEVITFLAGAGSINFTGATVDIDGAFTATSVGADALVTAETGVTINPTVADGEDPSLILKFDADSDSPANTAETFTISGTAAADPTDATIDYTMTQALGYKFFGDQGEYLFITQDKVNNNMYLESDATQFFLRQSGNDAIALHATRQVREVFSDLVLAGSHFEFRPSSASTELTGNNVKQGLMLVEGEAAQTSTASLDAFCVDIDITSLGDGSAGNGNNLLNLSVSGSPLFRITTDGLFDGDGTSITSDNTLADTLIVTGQVDASTGFTDGTFTVDGSGAFTGVASIVSSGAISGTAITGSAEANFTNNAAAATFGAVGTDADVVLAFDAVTNQGSITYMEDEDRFDFDNDLDVIADLTAGTMISDGVLTALGAFTSLGIDDNADANAITISSGEVVTFVQAPVFASYTRHLDLDIGAAVLGPNAPTATTIGTSRGLGFDADNEAAYVEFEIPSDWDGASNMNFNIHWHPTSGDAIANTEKIKWDAHYRSVAIGEAVDNGTLVTATTTFTGGASEGDKETYQTVIVIVYTGGNQPLTAGDILYIQVDRDVTGEAGGGGSYSGMGIITLVELEYTSNALASH</sequence>
<evidence type="ECO:0000313" key="2">
    <source>
        <dbReference type="EMBL" id="HEA19671.1"/>
    </source>
</evidence>
<dbReference type="AlphaFoldDB" id="A0A831QMY8"/>
<dbReference type="EMBL" id="DRGL01000013">
    <property type="protein sequence ID" value="HEA19671.1"/>
    <property type="molecule type" value="Genomic_DNA"/>
</dbReference>
<gene>
    <name evidence="2" type="ORF">ENH87_01985</name>
</gene>